<evidence type="ECO:0000313" key="3">
    <source>
        <dbReference type="Proteomes" id="UP000465240"/>
    </source>
</evidence>
<protein>
    <recommendedName>
        <fullName evidence="1">DUF4185 domain-containing protein</fullName>
    </recommendedName>
</protein>
<dbReference type="Pfam" id="PF13810">
    <property type="entry name" value="DUF4185"/>
    <property type="match status" value="1"/>
</dbReference>
<gene>
    <name evidence="2" type="ORF">MPRG_65560</name>
</gene>
<evidence type="ECO:0000313" key="2">
    <source>
        <dbReference type="EMBL" id="GFG83280.1"/>
    </source>
</evidence>
<proteinExistence type="predicted"/>
<sequence>MYKANANALGDMATPLRETATKLASSGERVHNTVHDFDWQGQARDAAAVRADRELTQDRIVAADMNALADAYENGRDTMQPIIDGLKAKAQGLEADHFAVSEDWVVTDTYDYAAAKKLATLMGLDDSAINALQAQRANEAATETGNLQRLADALGTADADTAAAINNATAALTGAGTPLVLPPGLARGQVANLGPVAGTGANIPGIGAADLGEIIQLPNGQYVAVLGDSYRGNRMGEGQHFPSVAVPVTFDAQGRAHFGAPLTGPDGANVLFPLPQAAKDAGANNALPAGSVTTRDGRTYMMVVGTNTNEGLAPKGGSWLVEVTNNPAGGWKPIEASYKPWASITNPTAGIPGEPPRVSDPIKAPTQISGYQGKDGTIYIAADGFDRHQGVTMYRVDPDHITDRNAWQPWTGTGWGQAGETSAQQALRLSGDNFGELSFRELGGKPVLSGFNGSAGNTEVHVGSGLPTQIFDNGRGQVTVVAAGGPWGEPGAVPQNYGGYIMPGATLDNMRILVSQWNTTPANPGIPYTVEQFQVNPNQ</sequence>
<dbReference type="Proteomes" id="UP000465240">
    <property type="component" value="Unassembled WGS sequence"/>
</dbReference>
<reference evidence="2 3" key="1">
    <citation type="journal article" date="2019" name="Emerg. Microbes Infect.">
        <title>Comprehensive subspecies identification of 175 nontuberculous mycobacteria species based on 7547 genomic profiles.</title>
        <authorList>
            <person name="Matsumoto Y."/>
            <person name="Kinjo T."/>
            <person name="Motooka D."/>
            <person name="Nabeya D."/>
            <person name="Jung N."/>
            <person name="Uechi K."/>
            <person name="Horii T."/>
            <person name="Iida T."/>
            <person name="Fujita J."/>
            <person name="Nakamura S."/>
        </authorList>
    </citation>
    <scope>NUCLEOTIDE SEQUENCE [LARGE SCALE GENOMIC DNA]</scope>
    <source>
        <strain evidence="2 3">JCM 18565</strain>
    </source>
</reference>
<comment type="caution">
    <text evidence="2">The sequence shown here is derived from an EMBL/GenBank/DDBJ whole genome shotgun (WGS) entry which is preliminary data.</text>
</comment>
<evidence type="ECO:0000259" key="1">
    <source>
        <dbReference type="Pfam" id="PF13810"/>
    </source>
</evidence>
<feature type="domain" description="DUF4185" evidence="1">
    <location>
        <begin position="205"/>
        <end position="533"/>
    </location>
</feature>
<dbReference type="EMBL" id="BLKX01000004">
    <property type="protein sequence ID" value="GFG83280.1"/>
    <property type="molecule type" value="Genomic_DNA"/>
</dbReference>
<name>A0ABQ1CFR1_9MYCO</name>
<dbReference type="InterPro" id="IPR025442">
    <property type="entry name" value="DUF4185"/>
</dbReference>
<keyword evidence="3" id="KW-1185">Reference proteome</keyword>
<organism evidence="2 3">
    <name type="scientific">Mycobacterium paragordonae</name>
    <dbReference type="NCBI Taxonomy" id="1389713"/>
    <lineage>
        <taxon>Bacteria</taxon>
        <taxon>Bacillati</taxon>
        <taxon>Actinomycetota</taxon>
        <taxon>Actinomycetes</taxon>
        <taxon>Mycobacteriales</taxon>
        <taxon>Mycobacteriaceae</taxon>
        <taxon>Mycobacterium</taxon>
    </lineage>
</organism>
<accession>A0ABQ1CFR1</accession>